<dbReference type="AlphaFoldDB" id="A0A448WU99"/>
<protein>
    <recommendedName>
        <fullName evidence="3">Ubiquitin conjugation factor E4 core domain-containing protein</fullName>
    </recommendedName>
</protein>
<proteinExistence type="predicted"/>
<keyword evidence="1" id="KW-0808">Transferase</keyword>
<comment type="caution">
    <text evidence="4">The sequence shown here is derived from an EMBL/GenBank/DDBJ whole genome shotgun (WGS) entry which is preliminary data.</text>
</comment>
<dbReference type="Proteomes" id="UP000784294">
    <property type="component" value="Unassembled WGS sequence"/>
</dbReference>
<evidence type="ECO:0000256" key="2">
    <source>
        <dbReference type="ARBA" id="ARBA00022786"/>
    </source>
</evidence>
<dbReference type="EMBL" id="CAAALY010046312">
    <property type="protein sequence ID" value="VEL20405.1"/>
    <property type="molecule type" value="Genomic_DNA"/>
</dbReference>
<reference evidence="4" key="1">
    <citation type="submission" date="2018-11" db="EMBL/GenBank/DDBJ databases">
        <authorList>
            <consortium name="Pathogen Informatics"/>
        </authorList>
    </citation>
    <scope>NUCLEOTIDE SEQUENCE</scope>
</reference>
<dbReference type="GO" id="GO:0016567">
    <property type="term" value="P:protein ubiquitination"/>
    <property type="evidence" value="ECO:0007669"/>
    <property type="project" value="InterPro"/>
</dbReference>
<dbReference type="GO" id="GO:0006511">
    <property type="term" value="P:ubiquitin-dependent protein catabolic process"/>
    <property type="evidence" value="ECO:0007669"/>
    <property type="project" value="InterPro"/>
</dbReference>
<dbReference type="InterPro" id="IPR019474">
    <property type="entry name" value="Ub_conjug_fac_E4_core"/>
</dbReference>
<keyword evidence="5" id="KW-1185">Reference proteome</keyword>
<organism evidence="4 5">
    <name type="scientific">Protopolystoma xenopodis</name>
    <dbReference type="NCBI Taxonomy" id="117903"/>
    <lineage>
        <taxon>Eukaryota</taxon>
        <taxon>Metazoa</taxon>
        <taxon>Spiralia</taxon>
        <taxon>Lophotrochozoa</taxon>
        <taxon>Platyhelminthes</taxon>
        <taxon>Monogenea</taxon>
        <taxon>Polyopisthocotylea</taxon>
        <taxon>Polystomatidea</taxon>
        <taxon>Polystomatidae</taxon>
        <taxon>Protopolystoma</taxon>
    </lineage>
</organism>
<keyword evidence="2" id="KW-0833">Ubl conjugation pathway</keyword>
<evidence type="ECO:0000313" key="5">
    <source>
        <dbReference type="Proteomes" id="UP000784294"/>
    </source>
</evidence>
<evidence type="ECO:0000256" key="1">
    <source>
        <dbReference type="ARBA" id="ARBA00022679"/>
    </source>
</evidence>
<dbReference type="GO" id="GO:0034450">
    <property type="term" value="F:ubiquitin-ubiquitin ligase activity"/>
    <property type="evidence" value="ECO:0007669"/>
    <property type="project" value="InterPro"/>
</dbReference>
<gene>
    <name evidence="4" type="ORF">PXEA_LOCUS13845</name>
</gene>
<sequence>MSFLLEESLDGLKKVRELQDLRDNKERWHQLTRQQQIASMSELATHERQV</sequence>
<dbReference type="Pfam" id="PF10408">
    <property type="entry name" value="Ufd2P_core"/>
    <property type="match status" value="1"/>
</dbReference>
<name>A0A448WU99_9PLAT</name>
<evidence type="ECO:0000313" key="4">
    <source>
        <dbReference type="EMBL" id="VEL20405.1"/>
    </source>
</evidence>
<evidence type="ECO:0000259" key="3">
    <source>
        <dbReference type="Pfam" id="PF10408"/>
    </source>
</evidence>
<feature type="domain" description="Ubiquitin conjugation factor E4 core" evidence="3">
    <location>
        <begin position="2"/>
        <end position="50"/>
    </location>
</feature>
<accession>A0A448WU99</accession>
<dbReference type="GO" id="GO:0000151">
    <property type="term" value="C:ubiquitin ligase complex"/>
    <property type="evidence" value="ECO:0007669"/>
    <property type="project" value="InterPro"/>
</dbReference>
<dbReference type="OrthoDB" id="20295at2759"/>